<evidence type="ECO:0000256" key="1">
    <source>
        <dbReference type="SAM" id="MobiDB-lite"/>
    </source>
</evidence>
<name>A0AAN6F8F2_9PEZI</name>
<evidence type="ECO:0000313" key="5">
    <source>
        <dbReference type="Proteomes" id="UP001168146"/>
    </source>
</evidence>
<dbReference type="Pfam" id="PF20684">
    <property type="entry name" value="Fung_rhodopsin"/>
    <property type="match status" value="1"/>
</dbReference>
<feature type="transmembrane region" description="Helical" evidence="2">
    <location>
        <begin position="248"/>
        <end position="270"/>
    </location>
</feature>
<sequence>MSTSSSRITASDHGAKLVLGVALMLAYTVLLLVVRLHSRWPWNSSLRREDFLLLGATVASIGYTAAICLSINHGLGQHIDQIAISEQQKIKTALLVSCVFFFVAEGLAIVSYGMFIQSLAADRTHRLASTLGHGCATVWSLAGAIAALVATAERIPPSVSQQDYLEAQWTTPLTHEQKVTWITLGCIEVILLVLWFLLSSRMVWTAQMHWWRKLKASMWFSLGLILVGFITARLYYTPNQLFSSDFTFNALDLFVLLNIEMHLMIMNAAYPNLLAFLSKTSTGFMNTAQTGTTSGSHNANGRSESSRHHVKLRNDATSHATVVANREQDATSVKSFNSQQIMISKSVMVRDDAGEGDRNESSSYRGTKD</sequence>
<evidence type="ECO:0000259" key="3">
    <source>
        <dbReference type="Pfam" id="PF20684"/>
    </source>
</evidence>
<dbReference type="PANTHER" id="PTHR39614:SF2">
    <property type="entry name" value="INTEGRAL MEMBRANE PROTEIN"/>
    <property type="match status" value="1"/>
</dbReference>
<feature type="region of interest" description="Disordered" evidence="1">
    <location>
        <begin position="347"/>
        <end position="369"/>
    </location>
</feature>
<comment type="caution">
    <text evidence="4">The sequence shown here is derived from an EMBL/GenBank/DDBJ whole genome shotgun (WGS) entry which is preliminary data.</text>
</comment>
<feature type="transmembrane region" description="Helical" evidence="2">
    <location>
        <begin position="17"/>
        <end position="38"/>
    </location>
</feature>
<feature type="transmembrane region" description="Helical" evidence="2">
    <location>
        <begin position="92"/>
        <end position="115"/>
    </location>
</feature>
<dbReference type="Proteomes" id="UP001168146">
    <property type="component" value="Unassembled WGS sequence"/>
</dbReference>
<reference evidence="4" key="1">
    <citation type="submission" date="2021-12" db="EMBL/GenBank/DDBJ databases">
        <title>Black yeast isolated from Biological Soil Crust.</title>
        <authorList>
            <person name="Kurbessoian T."/>
        </authorList>
    </citation>
    <scope>NUCLEOTIDE SEQUENCE</scope>
    <source>
        <strain evidence="4">CCFEE 5208</strain>
    </source>
</reference>
<feature type="transmembrane region" description="Helical" evidence="2">
    <location>
        <begin position="179"/>
        <end position="198"/>
    </location>
</feature>
<gene>
    <name evidence="4" type="ORF">LTR82_016064</name>
</gene>
<dbReference type="InterPro" id="IPR049326">
    <property type="entry name" value="Rhodopsin_dom_fungi"/>
</dbReference>
<organism evidence="4 5">
    <name type="scientific">Friedmanniomyces endolithicus</name>
    <dbReference type="NCBI Taxonomy" id="329885"/>
    <lineage>
        <taxon>Eukaryota</taxon>
        <taxon>Fungi</taxon>
        <taxon>Dikarya</taxon>
        <taxon>Ascomycota</taxon>
        <taxon>Pezizomycotina</taxon>
        <taxon>Dothideomycetes</taxon>
        <taxon>Dothideomycetidae</taxon>
        <taxon>Mycosphaerellales</taxon>
        <taxon>Teratosphaeriaceae</taxon>
        <taxon>Friedmanniomyces</taxon>
    </lineage>
</organism>
<evidence type="ECO:0000313" key="4">
    <source>
        <dbReference type="EMBL" id="KAK0307023.1"/>
    </source>
</evidence>
<dbReference type="EMBL" id="JASUXU010000097">
    <property type="protein sequence ID" value="KAK0307023.1"/>
    <property type="molecule type" value="Genomic_DNA"/>
</dbReference>
<proteinExistence type="predicted"/>
<keyword evidence="2" id="KW-1133">Transmembrane helix</keyword>
<accession>A0AAN6F8F2</accession>
<feature type="transmembrane region" description="Helical" evidence="2">
    <location>
        <begin position="219"/>
        <end position="236"/>
    </location>
</feature>
<dbReference type="AlphaFoldDB" id="A0AAN6F8F2"/>
<protein>
    <recommendedName>
        <fullName evidence="3">Rhodopsin domain-containing protein</fullName>
    </recommendedName>
</protein>
<dbReference type="PANTHER" id="PTHR39614">
    <property type="entry name" value="INTEGRAL MEMBRANE PROTEIN"/>
    <property type="match status" value="1"/>
</dbReference>
<keyword evidence="2" id="KW-0812">Transmembrane</keyword>
<evidence type="ECO:0000256" key="2">
    <source>
        <dbReference type="SAM" id="Phobius"/>
    </source>
</evidence>
<feature type="compositionally biased region" description="Basic and acidic residues" evidence="1">
    <location>
        <begin position="348"/>
        <end position="369"/>
    </location>
</feature>
<keyword evidence="2" id="KW-0472">Membrane</keyword>
<feature type="compositionally biased region" description="Polar residues" evidence="1">
    <location>
        <begin position="290"/>
        <end position="303"/>
    </location>
</feature>
<feature type="domain" description="Rhodopsin" evidence="3">
    <location>
        <begin position="34"/>
        <end position="278"/>
    </location>
</feature>
<feature type="transmembrane region" description="Helical" evidence="2">
    <location>
        <begin position="50"/>
        <end position="72"/>
    </location>
</feature>
<feature type="region of interest" description="Disordered" evidence="1">
    <location>
        <begin position="290"/>
        <end position="309"/>
    </location>
</feature>